<dbReference type="Proteomes" id="UP001291623">
    <property type="component" value="Unassembled WGS sequence"/>
</dbReference>
<evidence type="ECO:0000313" key="1">
    <source>
        <dbReference type="EMBL" id="KAK4368869.1"/>
    </source>
</evidence>
<dbReference type="EMBL" id="JAVYJV010000006">
    <property type="protein sequence ID" value="KAK4368869.1"/>
    <property type="molecule type" value="Genomic_DNA"/>
</dbReference>
<keyword evidence="2" id="KW-1185">Reference proteome</keyword>
<gene>
    <name evidence="1" type="ORF">RND71_012661</name>
</gene>
<reference evidence="1" key="1">
    <citation type="submission" date="2023-12" db="EMBL/GenBank/DDBJ databases">
        <title>Genome assembly of Anisodus tanguticus.</title>
        <authorList>
            <person name="Wang Y.-J."/>
        </authorList>
    </citation>
    <scope>NUCLEOTIDE SEQUENCE</scope>
    <source>
        <strain evidence="1">KB-2021</strain>
        <tissue evidence="1">Leaf</tissue>
    </source>
</reference>
<organism evidence="1 2">
    <name type="scientific">Anisodus tanguticus</name>
    <dbReference type="NCBI Taxonomy" id="243964"/>
    <lineage>
        <taxon>Eukaryota</taxon>
        <taxon>Viridiplantae</taxon>
        <taxon>Streptophyta</taxon>
        <taxon>Embryophyta</taxon>
        <taxon>Tracheophyta</taxon>
        <taxon>Spermatophyta</taxon>
        <taxon>Magnoliopsida</taxon>
        <taxon>eudicotyledons</taxon>
        <taxon>Gunneridae</taxon>
        <taxon>Pentapetalae</taxon>
        <taxon>asterids</taxon>
        <taxon>lamiids</taxon>
        <taxon>Solanales</taxon>
        <taxon>Solanaceae</taxon>
        <taxon>Solanoideae</taxon>
        <taxon>Hyoscyameae</taxon>
        <taxon>Anisodus</taxon>
    </lineage>
</organism>
<comment type="caution">
    <text evidence="1">The sequence shown here is derived from an EMBL/GenBank/DDBJ whole genome shotgun (WGS) entry which is preliminary data.</text>
</comment>
<proteinExistence type="predicted"/>
<sequence>MESLIFHVILSLEITRIRDKIIDYPVTSSLYGFVALQTCENDHWSLTVIGSELELVKVASIVAANVVNKAMINESKNMPILIQLEKLGKTNGAAMGPSPLERSRAFLVIILEQNYHYFYLLCEGAECSSYEVEEQVPPSTLGCLHTRQSLPASIPFSSNPRREDNKRTVVAARGEAFAAHEGLAMSENS</sequence>
<accession>A0AAE1SG25</accession>
<dbReference type="AlphaFoldDB" id="A0AAE1SG25"/>
<name>A0AAE1SG25_9SOLA</name>
<protein>
    <submittedName>
        <fullName evidence="1">Uncharacterized protein</fullName>
    </submittedName>
</protein>
<evidence type="ECO:0000313" key="2">
    <source>
        <dbReference type="Proteomes" id="UP001291623"/>
    </source>
</evidence>